<accession>A0A8D8J4J7</accession>
<feature type="compositionally biased region" description="Basic residues" evidence="1">
    <location>
        <begin position="77"/>
        <end position="91"/>
    </location>
</feature>
<dbReference type="EMBL" id="HBUE01171696">
    <property type="protein sequence ID" value="CAG6515386.1"/>
    <property type="molecule type" value="Transcribed_RNA"/>
</dbReference>
<reference evidence="2" key="1">
    <citation type="submission" date="2021-05" db="EMBL/GenBank/DDBJ databases">
        <authorList>
            <person name="Alioto T."/>
            <person name="Alioto T."/>
            <person name="Gomez Garrido J."/>
        </authorList>
    </citation>
    <scope>NUCLEOTIDE SEQUENCE</scope>
</reference>
<feature type="compositionally biased region" description="Basic residues" evidence="1">
    <location>
        <begin position="149"/>
        <end position="162"/>
    </location>
</feature>
<feature type="compositionally biased region" description="Low complexity" evidence="1">
    <location>
        <begin position="32"/>
        <end position="44"/>
    </location>
</feature>
<protein>
    <submittedName>
        <fullName evidence="2">(northern house mosquito) hypothetical protein</fullName>
    </submittedName>
</protein>
<name>A0A8D8J4J7_CULPI</name>
<evidence type="ECO:0000256" key="1">
    <source>
        <dbReference type="SAM" id="MobiDB-lite"/>
    </source>
</evidence>
<feature type="compositionally biased region" description="Low complexity" evidence="1">
    <location>
        <begin position="99"/>
        <end position="125"/>
    </location>
</feature>
<feature type="region of interest" description="Disordered" evidence="1">
    <location>
        <begin position="14"/>
        <end position="162"/>
    </location>
</feature>
<organism evidence="2">
    <name type="scientific">Culex pipiens</name>
    <name type="common">House mosquito</name>
    <dbReference type="NCBI Taxonomy" id="7175"/>
    <lineage>
        <taxon>Eukaryota</taxon>
        <taxon>Metazoa</taxon>
        <taxon>Ecdysozoa</taxon>
        <taxon>Arthropoda</taxon>
        <taxon>Hexapoda</taxon>
        <taxon>Insecta</taxon>
        <taxon>Pterygota</taxon>
        <taxon>Neoptera</taxon>
        <taxon>Endopterygota</taxon>
        <taxon>Diptera</taxon>
        <taxon>Nematocera</taxon>
        <taxon>Culicoidea</taxon>
        <taxon>Culicidae</taxon>
        <taxon>Culicinae</taxon>
        <taxon>Culicini</taxon>
        <taxon>Culex</taxon>
        <taxon>Culex</taxon>
    </lineage>
</organism>
<feature type="compositionally biased region" description="Polar residues" evidence="1">
    <location>
        <begin position="55"/>
        <end position="75"/>
    </location>
</feature>
<dbReference type="AlphaFoldDB" id="A0A8D8J4J7"/>
<proteinExistence type="predicted"/>
<sequence length="162" mass="17852">MWSARVPSVVLVVARPTKDSSRRGSPRRRVRPGPGVVARVPASRPSRRTARRSGWSWNCSSPTPRASPSLTTPSLCTRRRNANAKRRKRPPPLRPLPAPTASCPTRTPSTTTTWRGSPRSWRRSTAPGRPTRAVRPGWTTATGGPATTRRTRSSTTRKRTTS</sequence>
<evidence type="ECO:0000313" key="2">
    <source>
        <dbReference type="EMBL" id="CAG6566885.1"/>
    </source>
</evidence>
<feature type="compositionally biased region" description="Low complexity" evidence="1">
    <location>
        <begin position="135"/>
        <end position="148"/>
    </location>
</feature>
<dbReference type="EMBL" id="HBUE01277146">
    <property type="protein sequence ID" value="CAG6566885.1"/>
    <property type="molecule type" value="Transcribed_RNA"/>
</dbReference>